<dbReference type="Gene3D" id="3.40.1180.10">
    <property type="entry name" value="Decaprenyl diphosphate synthase-like"/>
    <property type="match status" value="1"/>
</dbReference>
<dbReference type="NCBIfam" id="TIGR00055">
    <property type="entry name" value="uppS"/>
    <property type="match status" value="1"/>
</dbReference>
<gene>
    <name evidence="3" type="ORF">HU830_07675</name>
</gene>
<evidence type="ECO:0000256" key="1">
    <source>
        <dbReference type="ARBA" id="ARBA00022679"/>
    </source>
</evidence>
<protein>
    <recommendedName>
        <fullName evidence="2">Isoprenyl transferase</fullName>
        <ecNumber evidence="2">2.5.1.-</ecNumber>
    </recommendedName>
</protein>
<keyword evidence="4" id="KW-1185">Reference proteome</keyword>
<dbReference type="GO" id="GO:0000287">
    <property type="term" value="F:magnesium ion binding"/>
    <property type="evidence" value="ECO:0007669"/>
    <property type="project" value="UniProtKB-UniRule"/>
</dbReference>
<comment type="cofactor">
    <cofactor evidence="2">
        <name>Mg(2+)</name>
        <dbReference type="ChEBI" id="CHEBI:18420"/>
    </cofactor>
    <text evidence="2">Binds 2 magnesium ions per subunit.</text>
</comment>
<comment type="subunit">
    <text evidence="2">Homodimer.</text>
</comment>
<dbReference type="GO" id="GO:0030145">
    <property type="term" value="F:manganese ion binding"/>
    <property type="evidence" value="ECO:0007669"/>
    <property type="project" value="TreeGrafter"/>
</dbReference>
<dbReference type="SUPFAM" id="SSF64005">
    <property type="entry name" value="Undecaprenyl diphosphate synthase"/>
    <property type="match status" value="1"/>
</dbReference>
<name>A0A850RCK4_9LACO</name>
<keyword evidence="1 2" id="KW-0808">Transferase</keyword>
<comment type="caution">
    <text evidence="3">The sequence shown here is derived from an EMBL/GenBank/DDBJ whole genome shotgun (WGS) entry which is preliminary data.</text>
</comment>
<reference evidence="3 4" key="1">
    <citation type="submission" date="2020-06" db="EMBL/GenBank/DDBJ databases">
        <authorList>
            <person name="Kang J."/>
        </authorList>
    </citation>
    <scope>NUCLEOTIDE SEQUENCE [LARGE SCALE GENOMIC DNA]</scope>
    <source>
        <strain evidence="3 4">DCY120</strain>
    </source>
</reference>
<feature type="binding site" evidence="2">
    <location>
        <position position="28"/>
    </location>
    <ligand>
        <name>substrate</name>
    </ligand>
</feature>
<dbReference type="GO" id="GO:0016094">
    <property type="term" value="P:polyprenol biosynthetic process"/>
    <property type="evidence" value="ECO:0007669"/>
    <property type="project" value="TreeGrafter"/>
</dbReference>
<dbReference type="EMBL" id="JABZEC010000007">
    <property type="protein sequence ID" value="NVY97026.1"/>
    <property type="molecule type" value="Genomic_DNA"/>
</dbReference>
<dbReference type="Proteomes" id="UP000563523">
    <property type="component" value="Unassembled WGS sequence"/>
</dbReference>
<feature type="binding site" evidence="2">
    <location>
        <position position="205"/>
    </location>
    <ligand>
        <name>Mg(2+)</name>
        <dbReference type="ChEBI" id="CHEBI:18420"/>
    </ligand>
</feature>
<dbReference type="EC" id="2.5.1.-" evidence="2"/>
<dbReference type="HAMAP" id="MF_01139">
    <property type="entry name" value="ISPT"/>
    <property type="match status" value="1"/>
</dbReference>
<keyword evidence="2" id="KW-0479">Metal-binding</keyword>
<sequence length="243" mass="27975">MVKMNVPQHVAIIMDGNGRWAQQRGLPRIAGHRAGMNNLQTIAQTASDLGIKALSVYAFSTENWTRPSKEVRFLMNLPIDFFGTFMPRLMKNQTRVTITGDLTTLPSKTRQVCERAIDQTRNNTGLILNFAFNYGARKDLLQAIRHLGQDYQSQGKDWSDLDEATFSQYLQTAQLGFLQNPDLLIRTSGEERLSNFYLWELAYAELVFSSEYWPDYSPANLKRDLEIFNHRQRRFGGLEQTEK</sequence>
<feature type="binding site" evidence="2">
    <location>
        <position position="20"/>
    </location>
    <ligand>
        <name>substrate</name>
    </ligand>
</feature>
<dbReference type="AlphaFoldDB" id="A0A850RCK4"/>
<dbReference type="NCBIfam" id="NF011405">
    <property type="entry name" value="PRK14830.1"/>
    <property type="match status" value="1"/>
</dbReference>
<comment type="function">
    <text evidence="2">Catalyzes the condensation of isopentenyl diphosphate (IPP) with allylic pyrophosphates generating different type of terpenoids.</text>
</comment>
<dbReference type="CDD" id="cd00475">
    <property type="entry name" value="Cis_IPPS"/>
    <property type="match status" value="1"/>
</dbReference>
<accession>A0A850RCK4</accession>
<dbReference type="Pfam" id="PF01255">
    <property type="entry name" value="Prenyltransf"/>
    <property type="match status" value="1"/>
</dbReference>
<evidence type="ECO:0000313" key="3">
    <source>
        <dbReference type="EMBL" id="NVY97026.1"/>
    </source>
</evidence>
<proteinExistence type="inferred from homology"/>
<organism evidence="3 4">
    <name type="scientific">Bombilactobacillus apium</name>
    <dbReference type="NCBI Taxonomy" id="2675299"/>
    <lineage>
        <taxon>Bacteria</taxon>
        <taxon>Bacillati</taxon>
        <taxon>Bacillota</taxon>
        <taxon>Bacilli</taxon>
        <taxon>Lactobacillales</taxon>
        <taxon>Lactobacillaceae</taxon>
        <taxon>Bombilactobacillus</taxon>
    </lineage>
</organism>
<feature type="binding site" evidence="2">
    <location>
        <position position="15"/>
    </location>
    <ligand>
        <name>Mg(2+)</name>
        <dbReference type="ChEBI" id="CHEBI:18420"/>
    </ligand>
</feature>
<evidence type="ECO:0000313" key="4">
    <source>
        <dbReference type="Proteomes" id="UP000563523"/>
    </source>
</evidence>
<feature type="active site" description="Proton acceptor" evidence="2">
    <location>
        <position position="63"/>
    </location>
</feature>
<dbReference type="RefSeq" id="WP_176943190.1">
    <property type="nucleotide sequence ID" value="NZ_JABZEC010000007.1"/>
</dbReference>
<evidence type="ECO:0000256" key="2">
    <source>
        <dbReference type="HAMAP-Rule" id="MF_01139"/>
    </source>
</evidence>
<dbReference type="PANTHER" id="PTHR10291">
    <property type="entry name" value="DEHYDRODOLICHYL DIPHOSPHATE SYNTHASE FAMILY MEMBER"/>
    <property type="match status" value="1"/>
</dbReference>
<feature type="binding site" evidence="2">
    <location>
        <begin position="192"/>
        <end position="194"/>
    </location>
    <ligand>
        <name>substrate</name>
    </ligand>
</feature>
<feature type="active site" evidence="2">
    <location>
        <position position="15"/>
    </location>
</feature>
<dbReference type="GO" id="GO:0005829">
    <property type="term" value="C:cytosol"/>
    <property type="evidence" value="ECO:0007669"/>
    <property type="project" value="TreeGrafter"/>
</dbReference>
<dbReference type="PANTHER" id="PTHR10291:SF0">
    <property type="entry name" value="DEHYDRODOLICHYL DIPHOSPHATE SYNTHASE 2"/>
    <property type="match status" value="1"/>
</dbReference>
<feature type="binding site" evidence="2">
    <location>
        <position position="32"/>
    </location>
    <ligand>
        <name>substrate</name>
    </ligand>
</feature>
<dbReference type="InterPro" id="IPR001441">
    <property type="entry name" value="UPP_synth-like"/>
</dbReference>
<feature type="binding site" evidence="2">
    <location>
        <position position="66"/>
    </location>
    <ligand>
        <name>substrate</name>
    </ligand>
</feature>
<keyword evidence="2" id="KW-0460">Magnesium</keyword>
<feature type="binding site" evidence="2">
    <location>
        <position position="64"/>
    </location>
    <ligand>
        <name>substrate</name>
    </ligand>
</feature>
<comment type="similarity">
    <text evidence="2">Belongs to the UPP synthase family.</text>
</comment>
<feature type="binding site" evidence="2">
    <location>
        <begin position="60"/>
        <end position="62"/>
    </location>
    <ligand>
        <name>substrate</name>
    </ligand>
</feature>
<dbReference type="FunFam" id="3.40.1180.10:FF:000001">
    <property type="entry name" value="(2E,6E)-farnesyl-diphosphate-specific ditrans,polycis-undecaprenyl-diphosphate synthase"/>
    <property type="match status" value="1"/>
</dbReference>
<feature type="binding site" evidence="2">
    <location>
        <position position="186"/>
    </location>
    <ligand>
        <name>substrate</name>
    </ligand>
</feature>
<feature type="binding site" evidence="2">
    <location>
        <begin position="16"/>
        <end position="19"/>
    </location>
    <ligand>
        <name>substrate</name>
    </ligand>
</feature>
<dbReference type="InterPro" id="IPR036424">
    <property type="entry name" value="UPP_synth-like_sf"/>
</dbReference>
<dbReference type="GO" id="GO:0008834">
    <property type="term" value="F:ditrans,polycis-undecaprenyl-diphosphate synthase [(2E,6E)-farnesyl-diphosphate specific] activity"/>
    <property type="evidence" value="ECO:0007669"/>
    <property type="project" value="TreeGrafter"/>
</dbReference>